<evidence type="ECO:0000256" key="3">
    <source>
        <dbReference type="ARBA" id="ARBA00023163"/>
    </source>
</evidence>
<keyword evidence="2" id="KW-0238">DNA-binding</keyword>
<protein>
    <submittedName>
        <fullName evidence="5">Transcriptional regulator</fullName>
    </submittedName>
</protein>
<feature type="domain" description="HTH cro/C1-type" evidence="4">
    <location>
        <begin position="12"/>
        <end position="66"/>
    </location>
</feature>
<dbReference type="CDD" id="cd00093">
    <property type="entry name" value="HTH_XRE"/>
    <property type="match status" value="1"/>
</dbReference>
<organism evidence="5 6">
    <name type="scientific">Alishewanella tabrizica</name>
    <dbReference type="NCBI Taxonomy" id="671278"/>
    <lineage>
        <taxon>Bacteria</taxon>
        <taxon>Pseudomonadati</taxon>
        <taxon>Pseudomonadota</taxon>
        <taxon>Gammaproteobacteria</taxon>
        <taxon>Alteromonadales</taxon>
        <taxon>Alteromonadaceae</taxon>
        <taxon>Alishewanella</taxon>
    </lineage>
</organism>
<name>A0ABQ2WMT6_9ALTE</name>
<dbReference type="PANTHER" id="PTHR46797">
    <property type="entry name" value="HTH-TYPE TRANSCRIPTIONAL REGULATOR"/>
    <property type="match status" value="1"/>
</dbReference>
<dbReference type="Proteomes" id="UP000634667">
    <property type="component" value="Unassembled WGS sequence"/>
</dbReference>
<keyword evidence="1" id="KW-0805">Transcription regulation</keyword>
<evidence type="ECO:0000256" key="2">
    <source>
        <dbReference type="ARBA" id="ARBA00023125"/>
    </source>
</evidence>
<accession>A0ABQ2WMT6</accession>
<dbReference type="SMART" id="SM00530">
    <property type="entry name" value="HTH_XRE"/>
    <property type="match status" value="1"/>
</dbReference>
<evidence type="ECO:0000259" key="4">
    <source>
        <dbReference type="PROSITE" id="PS50943"/>
    </source>
</evidence>
<gene>
    <name evidence="5" type="ORF">GCM10008111_17040</name>
</gene>
<dbReference type="InterPro" id="IPR001387">
    <property type="entry name" value="Cro/C1-type_HTH"/>
</dbReference>
<dbReference type="Pfam" id="PF01381">
    <property type="entry name" value="HTH_3"/>
    <property type="match status" value="1"/>
</dbReference>
<dbReference type="InterPro" id="IPR050807">
    <property type="entry name" value="TransReg_Diox_bact_type"/>
</dbReference>
<keyword evidence="6" id="KW-1185">Reference proteome</keyword>
<evidence type="ECO:0000256" key="1">
    <source>
        <dbReference type="ARBA" id="ARBA00023015"/>
    </source>
</evidence>
<keyword evidence="3" id="KW-0804">Transcription</keyword>
<comment type="caution">
    <text evidence="5">The sequence shown here is derived from an EMBL/GenBank/DDBJ whole genome shotgun (WGS) entry which is preliminary data.</text>
</comment>
<dbReference type="RefSeq" id="WP_189482493.1">
    <property type="nucleotide sequence ID" value="NZ_BMYR01000006.1"/>
</dbReference>
<dbReference type="PROSITE" id="PS50943">
    <property type="entry name" value="HTH_CROC1"/>
    <property type="match status" value="1"/>
</dbReference>
<evidence type="ECO:0000313" key="5">
    <source>
        <dbReference type="EMBL" id="GGW61447.1"/>
    </source>
</evidence>
<reference evidence="6" key="1">
    <citation type="journal article" date="2019" name="Int. J. Syst. Evol. Microbiol.">
        <title>The Global Catalogue of Microorganisms (GCM) 10K type strain sequencing project: providing services to taxonomists for standard genome sequencing and annotation.</title>
        <authorList>
            <consortium name="The Broad Institute Genomics Platform"/>
            <consortium name="The Broad Institute Genome Sequencing Center for Infectious Disease"/>
            <person name="Wu L."/>
            <person name="Ma J."/>
        </authorList>
    </citation>
    <scope>NUCLEOTIDE SEQUENCE [LARGE SCALE GENOMIC DNA]</scope>
    <source>
        <strain evidence="6">KCTC 23723</strain>
    </source>
</reference>
<dbReference type="InterPro" id="IPR010982">
    <property type="entry name" value="Lambda_DNA-bd_dom_sf"/>
</dbReference>
<dbReference type="Gene3D" id="1.10.260.40">
    <property type="entry name" value="lambda repressor-like DNA-binding domains"/>
    <property type="match status" value="1"/>
</dbReference>
<dbReference type="PANTHER" id="PTHR46797:SF23">
    <property type="entry name" value="HTH-TYPE TRANSCRIPTIONAL REGULATOR SUTR"/>
    <property type="match status" value="1"/>
</dbReference>
<evidence type="ECO:0000313" key="6">
    <source>
        <dbReference type="Proteomes" id="UP000634667"/>
    </source>
</evidence>
<dbReference type="EMBL" id="BMYR01000006">
    <property type="protein sequence ID" value="GGW61447.1"/>
    <property type="molecule type" value="Genomic_DNA"/>
</dbReference>
<proteinExistence type="predicted"/>
<dbReference type="SUPFAM" id="SSF47413">
    <property type="entry name" value="lambda repressor-like DNA-binding domains"/>
    <property type="match status" value="1"/>
</dbReference>
<sequence>MIEISIVIGAKIREKRHLAKISQDNLALHADVDRSYLGRIERGEANITVSMLYRIAMVLDCDAKELLP</sequence>